<feature type="signal peptide" evidence="1">
    <location>
        <begin position="1"/>
        <end position="25"/>
    </location>
</feature>
<dbReference type="RefSeq" id="WP_263572400.1">
    <property type="nucleotide sequence ID" value="NZ_JAJIRN010000007.1"/>
</dbReference>
<gene>
    <name evidence="2" type="ORF">LNV07_17190</name>
</gene>
<keyword evidence="1" id="KW-0732">Signal</keyword>
<dbReference type="EMBL" id="JAJIRN010000007">
    <property type="protein sequence ID" value="MCV2369819.1"/>
    <property type="molecule type" value="Genomic_DNA"/>
</dbReference>
<dbReference type="Proteomes" id="UP001209701">
    <property type="component" value="Unassembled WGS sequence"/>
</dbReference>
<feature type="chain" id="PRO_5046781675" evidence="1">
    <location>
        <begin position="26"/>
        <end position="403"/>
    </location>
</feature>
<evidence type="ECO:0000256" key="1">
    <source>
        <dbReference type="SAM" id="SignalP"/>
    </source>
</evidence>
<reference evidence="2 3" key="1">
    <citation type="submission" date="2021-11" db="EMBL/GenBank/DDBJ databases">
        <authorList>
            <person name="Liang Q."/>
            <person name="Mou H."/>
            <person name="Liu Z."/>
        </authorList>
    </citation>
    <scope>NUCLEOTIDE SEQUENCE [LARGE SCALE GENOMIC DNA]</scope>
    <source>
        <strain evidence="2 3">CHU3</strain>
    </source>
</reference>
<name>A0ABT2YIC5_9BURK</name>
<organism evidence="2 3">
    <name type="scientific">Roseateles oligotrophus</name>
    <dbReference type="NCBI Taxonomy" id="1769250"/>
    <lineage>
        <taxon>Bacteria</taxon>
        <taxon>Pseudomonadati</taxon>
        <taxon>Pseudomonadota</taxon>
        <taxon>Betaproteobacteria</taxon>
        <taxon>Burkholderiales</taxon>
        <taxon>Sphaerotilaceae</taxon>
        <taxon>Roseateles</taxon>
    </lineage>
</organism>
<comment type="caution">
    <text evidence="2">The sequence shown here is derived from an EMBL/GenBank/DDBJ whole genome shotgun (WGS) entry which is preliminary data.</text>
</comment>
<evidence type="ECO:0000313" key="3">
    <source>
        <dbReference type="Proteomes" id="UP001209701"/>
    </source>
</evidence>
<accession>A0ABT2YIC5</accession>
<protein>
    <submittedName>
        <fullName evidence="2">Uncharacterized protein</fullName>
    </submittedName>
</protein>
<sequence>MPASTLVFKTALSVAALLVCTWAGAQAPAPQAKVELTDSNAARLAGNKRVAITNVLLSFQASTGGEKTNTSGLFANKTDTSATLQMPVFDLKLLAAISDDIYQQLRDDLQANGYEVLPEATVLASPGYQKITALAGISNYSKFANMDGDVMLVGASGLKPYLPYNAETGKFSVQLKTLIKDWVSGWGQKSSTEGGPSNTRTGEIYELPGLEVALAKELNAHIVKASYVITLGSTKAATTQSYQPGERQIAYTVGPQYKSREQRDKEADKIISTYKANAYAQVGLLAGQSRIAFRTAAASPKGESAPGGYTANFGKSASPAKDGDVVVTLAESLLGGTESFYVEAPAQKERGLMGALLGTTLGGTGADVQFVFTSAIADPTAYHAEVLGLVKLAQRDMLSLVKQ</sequence>
<keyword evidence="3" id="KW-1185">Reference proteome</keyword>
<proteinExistence type="predicted"/>
<evidence type="ECO:0000313" key="2">
    <source>
        <dbReference type="EMBL" id="MCV2369819.1"/>
    </source>
</evidence>